<dbReference type="EMBL" id="JH226133">
    <property type="protein sequence ID" value="EHY56639.1"/>
    <property type="molecule type" value="Genomic_DNA"/>
</dbReference>
<protein>
    <submittedName>
        <fullName evidence="2">Uncharacterized protein</fullName>
    </submittedName>
</protein>
<keyword evidence="1" id="KW-0732">Signal</keyword>
<organism evidence="2 3">
    <name type="scientific">Exophiala dermatitidis (strain ATCC 34100 / CBS 525.76 / NIH/UT8656)</name>
    <name type="common">Black yeast</name>
    <name type="synonym">Wangiella dermatitidis</name>
    <dbReference type="NCBI Taxonomy" id="858893"/>
    <lineage>
        <taxon>Eukaryota</taxon>
        <taxon>Fungi</taxon>
        <taxon>Dikarya</taxon>
        <taxon>Ascomycota</taxon>
        <taxon>Pezizomycotina</taxon>
        <taxon>Eurotiomycetes</taxon>
        <taxon>Chaetothyriomycetidae</taxon>
        <taxon>Chaetothyriales</taxon>
        <taxon>Herpotrichiellaceae</taxon>
        <taxon>Exophiala</taxon>
    </lineage>
</organism>
<gene>
    <name evidence="2" type="ORF">HMPREF1120_04714</name>
</gene>
<dbReference type="Proteomes" id="UP000007304">
    <property type="component" value="Unassembled WGS sequence"/>
</dbReference>
<reference evidence="2" key="1">
    <citation type="submission" date="2011-07" db="EMBL/GenBank/DDBJ databases">
        <title>The Genome Sequence of Exophiala (Wangiella) dermatitidis NIH/UT8656.</title>
        <authorList>
            <consortium name="The Broad Institute Genome Sequencing Platform"/>
            <person name="Cuomo C."/>
            <person name="Wang Z."/>
            <person name="Hunicke-Smith S."/>
            <person name="Szanislo P.J."/>
            <person name="Earl A."/>
            <person name="Young S.K."/>
            <person name="Zeng Q."/>
            <person name="Gargeya S."/>
            <person name="Fitzgerald M."/>
            <person name="Haas B."/>
            <person name="Abouelleil A."/>
            <person name="Alvarado L."/>
            <person name="Arachchi H.M."/>
            <person name="Berlin A."/>
            <person name="Brown A."/>
            <person name="Chapman S.B."/>
            <person name="Chen Z."/>
            <person name="Dunbar C."/>
            <person name="Freedman E."/>
            <person name="Gearin G."/>
            <person name="Gellesch M."/>
            <person name="Goldberg J."/>
            <person name="Griggs A."/>
            <person name="Gujja S."/>
            <person name="Heiman D."/>
            <person name="Howarth C."/>
            <person name="Larson L."/>
            <person name="Lui A."/>
            <person name="MacDonald P.J.P."/>
            <person name="Montmayeur A."/>
            <person name="Murphy C."/>
            <person name="Neiman D."/>
            <person name="Pearson M."/>
            <person name="Priest M."/>
            <person name="Roberts A."/>
            <person name="Saif S."/>
            <person name="Shea T."/>
            <person name="Shenoy N."/>
            <person name="Sisk P."/>
            <person name="Stolte C."/>
            <person name="Sykes S."/>
            <person name="Wortman J."/>
            <person name="Nusbaum C."/>
            <person name="Birren B."/>
        </authorList>
    </citation>
    <scope>NUCLEOTIDE SEQUENCE</scope>
    <source>
        <strain evidence="2">NIH/UT8656</strain>
    </source>
</reference>
<evidence type="ECO:0000313" key="2">
    <source>
        <dbReference type="EMBL" id="EHY56639.1"/>
    </source>
</evidence>
<accession>H6BY17</accession>
<dbReference type="AlphaFoldDB" id="H6BY17"/>
<keyword evidence="3" id="KW-1185">Reference proteome</keyword>
<dbReference type="HOGENOM" id="CLU_2145866_0_0_1"/>
<dbReference type="RefSeq" id="XP_009157100.1">
    <property type="nucleotide sequence ID" value="XM_009158852.1"/>
</dbReference>
<evidence type="ECO:0000313" key="3">
    <source>
        <dbReference type="Proteomes" id="UP000007304"/>
    </source>
</evidence>
<dbReference type="InParanoid" id="H6BY17"/>
<evidence type="ECO:0000256" key="1">
    <source>
        <dbReference type="SAM" id="SignalP"/>
    </source>
</evidence>
<dbReference type="GeneID" id="20309353"/>
<proteinExistence type="predicted"/>
<dbReference type="VEuPathDB" id="FungiDB:HMPREF1120_04714"/>
<feature type="signal peptide" evidence="1">
    <location>
        <begin position="1"/>
        <end position="21"/>
    </location>
</feature>
<feature type="chain" id="PRO_5003602958" evidence="1">
    <location>
        <begin position="22"/>
        <end position="112"/>
    </location>
</feature>
<name>H6BY17_EXODN</name>
<sequence length="112" mass="11734">MQLINFLGVATLLAPVALSTCGEWDVRIYQGDVCGSQGETANHVYMGDQPRGCESLDGYSVENDSIGIGGGLRLDSHNQVDVASDGTIKCDDLSYWHSFSVEGVSSTGCGGA</sequence>